<dbReference type="Proteomes" id="UP000043316">
    <property type="component" value="Unassembled WGS sequence"/>
</dbReference>
<reference evidence="2" key="1">
    <citation type="submission" date="2015-03" db="EMBL/GenBank/DDBJ databases">
        <authorList>
            <consortium name="Pathogen Informatics"/>
        </authorList>
    </citation>
    <scope>NUCLEOTIDE SEQUENCE [LARGE SCALE GENOMIC DNA]</scope>
    <source>
        <strain evidence="2">R148</strain>
    </source>
</reference>
<protein>
    <submittedName>
        <fullName evidence="1">Uncharacterized protein</fullName>
    </submittedName>
</protein>
<name>A0A0H5MAY7_YERIN</name>
<evidence type="ECO:0000313" key="2">
    <source>
        <dbReference type="Proteomes" id="UP000043316"/>
    </source>
</evidence>
<proteinExistence type="predicted"/>
<sequence length="148" mass="16383">MSFNIASLRSAITTASSNTKVDNRFHKADMKSLAGMMKEIKNSNTFTKMDNQITQNTADVLTQQIDSMIRTLNAQSSNMKEQKMAALTGLKHELTAITQQRDSAKTDIPSRKEIKAADRNAEIKANANTGNLFSLNGKVESNRQDVMN</sequence>
<dbReference type="AlphaFoldDB" id="A0A0H5MAY7"/>
<dbReference type="GeneID" id="61814220"/>
<dbReference type="RefSeq" id="WP_019209583.1">
    <property type="nucleotide sequence ID" value="NZ_CWJI01000001.1"/>
</dbReference>
<organism evidence="1 2">
    <name type="scientific">Yersinia intermedia</name>
    <dbReference type="NCBI Taxonomy" id="631"/>
    <lineage>
        <taxon>Bacteria</taxon>
        <taxon>Pseudomonadati</taxon>
        <taxon>Pseudomonadota</taxon>
        <taxon>Gammaproteobacteria</taxon>
        <taxon>Enterobacterales</taxon>
        <taxon>Yersiniaceae</taxon>
        <taxon>Yersinia</taxon>
    </lineage>
</organism>
<accession>A0A0H5MAY7</accession>
<gene>
    <name evidence="1" type="ORF">ERS008476_01150</name>
</gene>
<evidence type="ECO:0000313" key="1">
    <source>
        <dbReference type="EMBL" id="CRY54236.1"/>
    </source>
</evidence>
<dbReference type="EMBL" id="CWJI01000001">
    <property type="protein sequence ID" value="CRY54236.1"/>
    <property type="molecule type" value="Genomic_DNA"/>
</dbReference>